<dbReference type="Proteomes" id="UP000694569">
    <property type="component" value="Unplaced"/>
</dbReference>
<dbReference type="Gene3D" id="1.20.58.2190">
    <property type="match status" value="1"/>
</dbReference>
<dbReference type="GO" id="GO:0005634">
    <property type="term" value="C:nucleus"/>
    <property type="evidence" value="ECO:0007669"/>
    <property type="project" value="TreeGrafter"/>
</dbReference>
<dbReference type="Gene3D" id="2.20.25.10">
    <property type="match status" value="1"/>
</dbReference>
<dbReference type="PROSITE" id="PS51398">
    <property type="entry name" value="PAW"/>
    <property type="match status" value="1"/>
</dbReference>
<dbReference type="GO" id="GO:0000224">
    <property type="term" value="F:peptide-N4-(N-acetyl-beta-glucosaminyl)asparagine amidase activity"/>
    <property type="evidence" value="ECO:0007669"/>
    <property type="project" value="UniProtKB-EC"/>
</dbReference>
<dbReference type="InterPro" id="IPR018997">
    <property type="entry name" value="PUB_domain"/>
</dbReference>
<keyword evidence="10" id="KW-0862">Zinc</keyword>
<sequence>MAAPVYPALTELFQNNRDAFLDASQLLLTYADNILRSPNEEKYRSIRIGNTAFSTRLLPVRGAVECLFEMGFEEGETHLVFPKKAPVEKLRMVRDCIASERNKRMDTSNASPPATCSTQAVANLTPLSRALPAADNSSNFMASEVQFLRILQSKVQHVLTYELRTLQQKVLEKIPVSELKEKARETLLQAKSCESDTTLTEDDFLVLELLRWFKEDFFQWVNCLPCSRCEGPTHSKEALPPTADEERWGADRVENHYCDKCQFSNRFPRYNSPEKLLETRRGRCGEWANCFTLCCRALGFEARYVLDSTDHVWSEVFSSSQNRWLHCDPCENACDKPLLYEIGWGKKLSYIIAFSKDEVVDVTWRYSCKHEDVVSRRIKVRESWLRETITSLNIVRQQSLSESRKKELLARLIVELVEFISPKEPKPVDLAGRVSGSLAWRVARGESGLKSKSVVFVPSEKEKASKRFHLQYNIIEDAYTRVTNTNEVISGWENGAWKSESMCRKVETDWKMVYLARTEGSTSARIGWKFECASVGLQVETLSIRTSSQCFQNGNIAWKLFSDTVEMEINPDKVLHSYTEFLNTSEVVLEAELTGGDGNSAWQHTQLFRESLDEKDNSFEIIITLKEL</sequence>
<dbReference type="InterPro" id="IPR038765">
    <property type="entry name" value="Papain-like_cys_pep_sf"/>
</dbReference>
<keyword evidence="17" id="KW-1185">Reference proteome</keyword>
<feature type="domain" description="PAW" evidence="15">
    <location>
        <begin position="429"/>
        <end position="628"/>
    </location>
</feature>
<evidence type="ECO:0000256" key="10">
    <source>
        <dbReference type="ARBA" id="ARBA00022833"/>
    </source>
</evidence>
<evidence type="ECO:0000256" key="13">
    <source>
        <dbReference type="ARBA" id="ARBA00032901"/>
    </source>
</evidence>
<keyword evidence="9" id="KW-0378">Hydrolase</keyword>
<dbReference type="FunFam" id="2.20.25.10:FF:000011">
    <property type="entry name" value="peptide-N(4)-(N-acetyl-beta- glucosaminyl)asparagine amidase"/>
    <property type="match status" value="1"/>
</dbReference>
<dbReference type="SMART" id="SM00580">
    <property type="entry name" value="PUG"/>
    <property type="match status" value="1"/>
</dbReference>
<dbReference type="Gene3D" id="3.10.620.30">
    <property type="match status" value="1"/>
</dbReference>
<dbReference type="FunFam" id="2.60.120.1020:FF:000001">
    <property type="entry name" value="Peptide-N(4)-(N-acetyl-beta-glucosaminyl)asparagine amidase"/>
    <property type="match status" value="1"/>
</dbReference>
<dbReference type="InterPro" id="IPR002931">
    <property type="entry name" value="Transglutaminase-like"/>
</dbReference>
<evidence type="ECO:0000256" key="3">
    <source>
        <dbReference type="ARBA" id="ARBA00004496"/>
    </source>
</evidence>
<dbReference type="Gene3D" id="2.60.120.1020">
    <property type="entry name" value="Peptide N glycanase, PAW domain"/>
    <property type="match status" value="1"/>
</dbReference>
<evidence type="ECO:0000313" key="16">
    <source>
        <dbReference type="Ensembl" id="ENSLLEP00000030763.1"/>
    </source>
</evidence>
<protein>
    <recommendedName>
        <fullName evidence="6">Peptide-N(4)-(N-acetyl-beta-glucosaminyl)asparagine amidase</fullName>
        <ecNumber evidence="5">3.5.1.52</ecNumber>
    </recommendedName>
    <alternativeName>
        <fullName evidence="12">N-glycanase 1</fullName>
    </alternativeName>
    <alternativeName>
        <fullName evidence="13">Peptide:N-glycanase</fullName>
    </alternativeName>
</protein>
<dbReference type="Ensembl" id="ENSLLET00000031944.1">
    <property type="protein sequence ID" value="ENSLLEP00000030763.1"/>
    <property type="gene ID" value="ENSLLEG00000019479.1"/>
</dbReference>
<dbReference type="SUPFAM" id="SSF49785">
    <property type="entry name" value="Galactose-binding domain-like"/>
    <property type="match status" value="1"/>
</dbReference>
<dbReference type="PANTHER" id="PTHR12143">
    <property type="entry name" value="PEPTIDE N-GLYCANASE PNGASE -RELATED"/>
    <property type="match status" value="1"/>
</dbReference>
<comment type="similarity">
    <text evidence="4 14">Belongs to the transglutaminase-like superfamily. PNGase family.</text>
</comment>
<evidence type="ECO:0000256" key="11">
    <source>
        <dbReference type="ARBA" id="ARBA00024870"/>
    </source>
</evidence>
<gene>
    <name evidence="16" type="primary">NGLY1</name>
</gene>
<dbReference type="InterPro" id="IPR008979">
    <property type="entry name" value="Galactose-bd-like_sf"/>
</dbReference>
<evidence type="ECO:0000256" key="14">
    <source>
        <dbReference type="PROSITE-ProRule" id="PRU00731"/>
    </source>
</evidence>
<dbReference type="InterPro" id="IPR006588">
    <property type="entry name" value="Peptide_N_glycanase_PAW_dom"/>
</dbReference>
<dbReference type="EC" id="3.5.1.52" evidence="5"/>
<reference evidence="16" key="1">
    <citation type="submission" date="2025-08" db="UniProtKB">
        <authorList>
            <consortium name="Ensembl"/>
        </authorList>
    </citation>
    <scope>IDENTIFICATION</scope>
</reference>
<organism evidence="16 17">
    <name type="scientific">Leptobrachium leishanense</name>
    <name type="common">Leishan spiny toad</name>
    <dbReference type="NCBI Taxonomy" id="445787"/>
    <lineage>
        <taxon>Eukaryota</taxon>
        <taxon>Metazoa</taxon>
        <taxon>Chordata</taxon>
        <taxon>Craniata</taxon>
        <taxon>Vertebrata</taxon>
        <taxon>Euteleostomi</taxon>
        <taxon>Amphibia</taxon>
        <taxon>Batrachia</taxon>
        <taxon>Anura</taxon>
        <taxon>Pelobatoidea</taxon>
        <taxon>Megophryidae</taxon>
        <taxon>Leptobrachium</taxon>
    </lineage>
</organism>
<accession>A0A8C5Q1R1</accession>
<evidence type="ECO:0000256" key="4">
    <source>
        <dbReference type="ARBA" id="ARBA00009390"/>
    </source>
</evidence>
<dbReference type="SUPFAM" id="SSF54001">
    <property type="entry name" value="Cysteine proteinases"/>
    <property type="match status" value="1"/>
</dbReference>
<evidence type="ECO:0000256" key="9">
    <source>
        <dbReference type="ARBA" id="ARBA00022801"/>
    </source>
</evidence>
<evidence type="ECO:0000256" key="5">
    <source>
        <dbReference type="ARBA" id="ARBA00012158"/>
    </source>
</evidence>
<comment type="cofactor">
    <cofactor evidence="2">
        <name>Zn(2+)</name>
        <dbReference type="ChEBI" id="CHEBI:29105"/>
    </cofactor>
</comment>
<dbReference type="GO" id="GO:0046872">
    <property type="term" value="F:metal ion binding"/>
    <property type="evidence" value="ECO:0007669"/>
    <property type="project" value="UniProtKB-KW"/>
</dbReference>
<evidence type="ECO:0000256" key="1">
    <source>
        <dbReference type="ARBA" id="ARBA00001650"/>
    </source>
</evidence>
<evidence type="ECO:0000256" key="8">
    <source>
        <dbReference type="ARBA" id="ARBA00022723"/>
    </source>
</evidence>
<evidence type="ECO:0000256" key="12">
    <source>
        <dbReference type="ARBA" id="ARBA00029604"/>
    </source>
</evidence>
<dbReference type="AlphaFoldDB" id="A0A8C5Q1R1"/>
<evidence type="ECO:0000259" key="15">
    <source>
        <dbReference type="PROSITE" id="PS51398"/>
    </source>
</evidence>
<dbReference type="SUPFAM" id="SSF143503">
    <property type="entry name" value="PUG domain-like"/>
    <property type="match status" value="1"/>
</dbReference>
<evidence type="ECO:0000256" key="6">
    <source>
        <dbReference type="ARBA" id="ARBA00018546"/>
    </source>
</evidence>
<dbReference type="OrthoDB" id="409136at2759"/>
<dbReference type="InterPro" id="IPR050883">
    <property type="entry name" value="PNGase"/>
</dbReference>
<dbReference type="Pfam" id="PF04721">
    <property type="entry name" value="PAW"/>
    <property type="match status" value="1"/>
</dbReference>
<dbReference type="Pfam" id="PF09409">
    <property type="entry name" value="PUB"/>
    <property type="match status" value="1"/>
</dbReference>
<dbReference type="PANTHER" id="PTHR12143:SF19">
    <property type="entry name" value="PEPTIDE-N(4)-(N-ACETYL-BETA-GLUCOSAMINYL)ASPARAGINE AMIDASE"/>
    <property type="match status" value="1"/>
</dbReference>
<comment type="function">
    <text evidence="11">Specifically deglycosylates the denatured form of N-linked glycoproteins in the cytoplasm and assists their proteasome-mediated degradation. Cleaves the beta-aspartyl-glucosamine (GlcNAc) of the glycan and the amide side chain of Asn, converting Asn to Asp. Prefers proteins containing high-mannose over those bearing complex type oligosaccharides. Can recognize misfolded proteins in the endoplasmic reticulum that are exported to the cytosol to be destroyed and deglycosylate them, while it has no activity toward native proteins. Deglycosylation is a prerequisite for subsequent proteasome-mediated degradation of some, but not all, misfolded glycoproteins.</text>
</comment>
<dbReference type="CDD" id="cd10459">
    <property type="entry name" value="PUB_PNGase"/>
    <property type="match status" value="1"/>
</dbReference>
<dbReference type="InterPro" id="IPR038680">
    <property type="entry name" value="PAW_sf"/>
</dbReference>
<dbReference type="Pfam" id="PF01841">
    <property type="entry name" value="Transglut_core"/>
    <property type="match status" value="1"/>
</dbReference>
<evidence type="ECO:0000256" key="2">
    <source>
        <dbReference type="ARBA" id="ARBA00001947"/>
    </source>
</evidence>
<dbReference type="SMART" id="SM00460">
    <property type="entry name" value="TGc"/>
    <property type="match status" value="1"/>
</dbReference>
<dbReference type="GO" id="GO:0005829">
    <property type="term" value="C:cytosol"/>
    <property type="evidence" value="ECO:0007669"/>
    <property type="project" value="TreeGrafter"/>
</dbReference>
<dbReference type="GeneTree" id="ENSGT00390000006540"/>
<dbReference type="FunFam" id="1.20.58.2190:FF:000001">
    <property type="entry name" value="peptide-N(4)-(N-acetyl-beta- glucosaminyl)asparagine amidase"/>
    <property type="match status" value="1"/>
</dbReference>
<evidence type="ECO:0000256" key="7">
    <source>
        <dbReference type="ARBA" id="ARBA00022490"/>
    </source>
</evidence>
<comment type="catalytic activity">
    <reaction evidence="1">
        <text>Hydrolysis of an N(4)-(acetyl-beta-D-glucosaminyl)asparagine residue in which the glucosamine residue may be further glycosylated, to yield a (substituted) N-acetyl-beta-D-glucosaminylamine and a peptide containing an aspartate residue.</text>
        <dbReference type="EC" id="3.5.1.52"/>
    </reaction>
</comment>
<keyword evidence="7" id="KW-0963">Cytoplasm</keyword>
<dbReference type="GO" id="GO:0006516">
    <property type="term" value="P:glycoprotein catabolic process"/>
    <property type="evidence" value="ECO:0007669"/>
    <property type="project" value="InterPro"/>
</dbReference>
<comment type="subcellular location">
    <subcellularLocation>
        <location evidence="3">Cytoplasm</location>
    </subcellularLocation>
</comment>
<dbReference type="SMART" id="SM00613">
    <property type="entry name" value="PAW"/>
    <property type="match status" value="1"/>
</dbReference>
<name>A0A8C5Q1R1_9ANUR</name>
<dbReference type="InterPro" id="IPR036339">
    <property type="entry name" value="PUB-like_dom_sf"/>
</dbReference>
<reference evidence="16" key="2">
    <citation type="submission" date="2025-09" db="UniProtKB">
        <authorList>
            <consortium name="Ensembl"/>
        </authorList>
    </citation>
    <scope>IDENTIFICATION</scope>
</reference>
<evidence type="ECO:0000313" key="17">
    <source>
        <dbReference type="Proteomes" id="UP000694569"/>
    </source>
</evidence>
<proteinExistence type="inferred from homology"/>
<keyword evidence="8" id="KW-0479">Metal-binding</keyword>